<dbReference type="Proteomes" id="UP000196118">
    <property type="component" value="Chromosome"/>
</dbReference>
<feature type="binding site" evidence="11">
    <location>
        <position position="48"/>
    </location>
    <ligand>
        <name>Mg(2+)</name>
        <dbReference type="ChEBI" id="CHEBI:18420"/>
    </ligand>
</feature>
<name>A0A1Y0VNA0_PEDPE</name>
<evidence type="ECO:0000256" key="5">
    <source>
        <dbReference type="ARBA" id="ARBA00022723"/>
    </source>
</evidence>
<dbReference type="GO" id="GO:0004810">
    <property type="term" value="F:CCA tRNA nucleotidyltransferase activity"/>
    <property type="evidence" value="ECO:0007669"/>
    <property type="project" value="UniProtKB-UniRule"/>
</dbReference>
<dbReference type="EMBL" id="CP021474">
    <property type="protein sequence ID" value="ARW19625.1"/>
    <property type="molecule type" value="Genomic_DNA"/>
</dbReference>
<evidence type="ECO:0000256" key="1">
    <source>
        <dbReference type="ARBA" id="ARBA00001946"/>
    </source>
</evidence>
<feature type="binding site" evidence="11">
    <location>
        <position position="166"/>
    </location>
    <ligand>
        <name>ATP</name>
        <dbReference type="ChEBI" id="CHEBI:30616"/>
    </ligand>
</feature>
<keyword evidence="8 11" id="KW-0067">ATP-binding</keyword>
<keyword evidence="9 11" id="KW-0460">Magnesium</keyword>
<dbReference type="InterPro" id="IPR032828">
    <property type="entry name" value="PolyA_RNA-bd"/>
</dbReference>
<accession>A0A1Y0VNA0</accession>
<keyword evidence="3 11" id="KW-0819">tRNA processing</keyword>
<dbReference type="Pfam" id="PF13735">
    <property type="entry name" value="tRNA_NucTran2_2"/>
    <property type="match status" value="1"/>
</dbReference>
<dbReference type="CDD" id="cd05398">
    <property type="entry name" value="NT_ClassII-CCAase"/>
    <property type="match status" value="1"/>
</dbReference>
<comment type="miscellaneous">
    <text evidence="11">A single active site specifically recognizes both ATP and CTP and is responsible for their addition.</text>
</comment>
<dbReference type="GO" id="GO:0005524">
    <property type="term" value="F:ATP binding"/>
    <property type="evidence" value="ECO:0007669"/>
    <property type="project" value="UniProtKB-UniRule"/>
</dbReference>
<evidence type="ECO:0000256" key="10">
    <source>
        <dbReference type="ARBA" id="ARBA00022884"/>
    </source>
</evidence>
<dbReference type="SUPFAM" id="SSF81891">
    <property type="entry name" value="Poly A polymerase C-terminal region-like"/>
    <property type="match status" value="1"/>
</dbReference>
<comment type="catalytic activity">
    <reaction evidence="11">
        <text>a tRNA precursor + 2 CTP + ATP = a tRNA with a 3' CCA end + 3 diphosphate</text>
        <dbReference type="Rhea" id="RHEA:14433"/>
        <dbReference type="Rhea" id="RHEA-COMP:10465"/>
        <dbReference type="Rhea" id="RHEA-COMP:10468"/>
        <dbReference type="ChEBI" id="CHEBI:30616"/>
        <dbReference type="ChEBI" id="CHEBI:33019"/>
        <dbReference type="ChEBI" id="CHEBI:37563"/>
        <dbReference type="ChEBI" id="CHEBI:74896"/>
        <dbReference type="ChEBI" id="CHEBI:83071"/>
        <dbReference type="EC" id="2.7.7.72"/>
    </reaction>
</comment>
<feature type="binding site" evidence="11">
    <location>
        <position position="169"/>
    </location>
    <ligand>
        <name>CTP</name>
        <dbReference type="ChEBI" id="CHEBI:37563"/>
    </ligand>
</feature>
<evidence type="ECO:0000256" key="6">
    <source>
        <dbReference type="ARBA" id="ARBA00022741"/>
    </source>
</evidence>
<feature type="domain" description="CCA-adding enzyme C-terminal" evidence="14">
    <location>
        <begin position="251"/>
        <end position="394"/>
    </location>
</feature>
<dbReference type="Gene3D" id="1.10.246.80">
    <property type="match status" value="1"/>
</dbReference>
<dbReference type="InterPro" id="IPR043519">
    <property type="entry name" value="NT_sf"/>
</dbReference>
<evidence type="ECO:0000256" key="2">
    <source>
        <dbReference type="ARBA" id="ARBA00022679"/>
    </source>
</evidence>
<feature type="binding site" evidence="11">
    <location>
        <position position="169"/>
    </location>
    <ligand>
        <name>ATP</name>
        <dbReference type="ChEBI" id="CHEBI:30616"/>
    </ligand>
</feature>
<comment type="cofactor">
    <cofactor evidence="1 11">
        <name>Mg(2+)</name>
        <dbReference type="ChEBI" id="CHEBI:18420"/>
    </cofactor>
</comment>
<feature type="binding site" evidence="11">
    <location>
        <position position="163"/>
    </location>
    <ligand>
        <name>CTP</name>
        <dbReference type="ChEBI" id="CHEBI:37563"/>
    </ligand>
</feature>
<feature type="binding site" evidence="11">
    <location>
        <position position="33"/>
    </location>
    <ligand>
        <name>ATP</name>
        <dbReference type="ChEBI" id="CHEBI:30616"/>
    </ligand>
</feature>
<dbReference type="Gene3D" id="1.10.110.30">
    <property type="match status" value="1"/>
</dbReference>
<feature type="binding site" evidence="11">
    <location>
        <position position="36"/>
    </location>
    <ligand>
        <name>ATP</name>
        <dbReference type="ChEBI" id="CHEBI:30616"/>
    </ligand>
</feature>
<evidence type="ECO:0000256" key="8">
    <source>
        <dbReference type="ARBA" id="ARBA00022840"/>
    </source>
</evidence>
<dbReference type="SUPFAM" id="SSF81301">
    <property type="entry name" value="Nucleotidyltransferase"/>
    <property type="match status" value="1"/>
</dbReference>
<dbReference type="AlphaFoldDB" id="A0A1Y0VNA0"/>
<feature type="binding site" evidence="11">
    <location>
        <position position="117"/>
    </location>
    <ligand>
        <name>CTP</name>
        <dbReference type="ChEBI" id="CHEBI:37563"/>
    </ligand>
</feature>
<organism evidence="15 16">
    <name type="scientific">Pediococcus pentosaceus</name>
    <dbReference type="NCBI Taxonomy" id="1255"/>
    <lineage>
        <taxon>Bacteria</taxon>
        <taxon>Bacillati</taxon>
        <taxon>Bacillota</taxon>
        <taxon>Bacilli</taxon>
        <taxon>Lactobacillales</taxon>
        <taxon>Lactobacillaceae</taxon>
        <taxon>Pediococcus</taxon>
    </lineage>
</organism>
<dbReference type="PANTHER" id="PTHR46173:SF1">
    <property type="entry name" value="CCA TRNA NUCLEOTIDYLTRANSFERASE 1, MITOCHONDRIAL"/>
    <property type="match status" value="1"/>
</dbReference>
<dbReference type="NCBIfam" id="NF009814">
    <property type="entry name" value="PRK13299.1"/>
    <property type="match status" value="1"/>
</dbReference>
<dbReference type="HAMAP" id="MF_01263">
    <property type="entry name" value="CCA_bact_type3"/>
    <property type="match status" value="1"/>
</dbReference>
<dbReference type="GO" id="GO:0001680">
    <property type="term" value="P:tRNA 3'-terminal CCA addition"/>
    <property type="evidence" value="ECO:0007669"/>
    <property type="project" value="UniProtKB-UniRule"/>
</dbReference>
<keyword evidence="4 11" id="KW-0548">Nucleotidyltransferase</keyword>
<evidence type="ECO:0000256" key="7">
    <source>
        <dbReference type="ARBA" id="ARBA00022800"/>
    </source>
</evidence>
<comment type="similarity">
    <text evidence="11">Belongs to the tRNA nucleotidyltransferase/poly(A) polymerase family. Bacterial CCA-adding enzyme type 3 subfamily.</text>
</comment>
<sequence length="402" mass="45984">MVQIEKMPQEFEDARAVLQKIEDAGFDAFFVGGSVRDTLLNKPIHDVDIASSAYPAEIKHIFKKTVDTGIEHGTVMVIHDGEGYEVTTFRTESGYQDFRRPDQVTFVRSLKEDLMRRDFTINAFALKEDRTVIDIFDGLSDLEHKIIRAVGDPHERFHEDALRMMRAVRFASQLDFKIEAKTLKAIEENNMLLGKISVERILVEFEKMMLGSKPNRGLEDMLTTKLNEYCPGFKDRSKELDQLTKYPLGLLENPEQVWTMIAWSLKLTPQEVMPFLKQWKTSNDLIKNVSATLQVLSMDKNDQNERLALFNAGEANVVNAIRVAQILGMNREAWLDTYQNLQIKDTHEMAITGKELIQKGIIKPGPQMGQVLNRLKLMVINDELKNESLALLNAVNKLQKDD</sequence>
<dbReference type="Gene3D" id="3.30.460.10">
    <property type="entry name" value="Beta Polymerase, domain 2"/>
    <property type="match status" value="1"/>
</dbReference>
<dbReference type="InterPro" id="IPR002646">
    <property type="entry name" value="PolA_pol_head_dom"/>
</dbReference>
<dbReference type="EC" id="2.7.7.72" evidence="11"/>
<keyword evidence="10 11" id="KW-0694">RNA-binding</keyword>
<proteinExistence type="inferred from homology"/>
<feature type="binding site" evidence="11">
    <location>
        <position position="160"/>
    </location>
    <ligand>
        <name>ATP</name>
        <dbReference type="ChEBI" id="CHEBI:30616"/>
    </ligand>
</feature>
<evidence type="ECO:0000256" key="4">
    <source>
        <dbReference type="ARBA" id="ARBA00022695"/>
    </source>
</evidence>
<dbReference type="InterPro" id="IPR050264">
    <property type="entry name" value="Bact_CCA-adding_enz_type3_sf"/>
</dbReference>
<evidence type="ECO:0000259" key="14">
    <source>
        <dbReference type="Pfam" id="PF13735"/>
    </source>
</evidence>
<comment type="subunit">
    <text evidence="11">Homodimer.</text>
</comment>
<evidence type="ECO:0000256" key="9">
    <source>
        <dbReference type="ARBA" id="ARBA00022842"/>
    </source>
</evidence>
<feature type="binding site" evidence="11">
    <location>
        <position position="166"/>
    </location>
    <ligand>
        <name>CTP</name>
        <dbReference type="ChEBI" id="CHEBI:37563"/>
    </ligand>
</feature>
<evidence type="ECO:0000259" key="12">
    <source>
        <dbReference type="Pfam" id="PF01743"/>
    </source>
</evidence>
<feature type="binding site" evidence="11">
    <location>
        <position position="163"/>
    </location>
    <ligand>
        <name>ATP</name>
        <dbReference type="ChEBI" id="CHEBI:30616"/>
    </ligand>
</feature>
<dbReference type="InterPro" id="IPR032810">
    <property type="entry name" value="CCA-adding_enz_C"/>
</dbReference>
<dbReference type="GO" id="GO:0000049">
    <property type="term" value="F:tRNA binding"/>
    <property type="evidence" value="ECO:0007669"/>
    <property type="project" value="UniProtKB-UniRule"/>
</dbReference>
<feature type="domain" description="tRNA nucleotidyltransferase/poly(A) polymerase RNA and SrmB- binding" evidence="13">
    <location>
        <begin position="175"/>
        <end position="233"/>
    </location>
</feature>
<dbReference type="Pfam" id="PF12627">
    <property type="entry name" value="PolyA_pol_RNAbd"/>
    <property type="match status" value="1"/>
</dbReference>
<keyword evidence="2 11" id="KW-0808">Transferase</keyword>
<dbReference type="GO" id="GO:0160016">
    <property type="term" value="F:CCACCA tRNA nucleotidyltransferase activity"/>
    <property type="evidence" value="ECO:0007669"/>
    <property type="project" value="RHEA"/>
</dbReference>
<comment type="catalytic activity">
    <reaction evidence="11">
        <text>a tRNA with a 3' CCA end + 2 CTP + ATP = a tRNA with a 3' CCACCA end + 3 diphosphate</text>
        <dbReference type="Rhea" id="RHEA:76235"/>
        <dbReference type="Rhea" id="RHEA-COMP:10468"/>
        <dbReference type="Rhea" id="RHEA-COMP:18655"/>
        <dbReference type="ChEBI" id="CHEBI:30616"/>
        <dbReference type="ChEBI" id="CHEBI:33019"/>
        <dbReference type="ChEBI" id="CHEBI:37563"/>
        <dbReference type="ChEBI" id="CHEBI:83071"/>
        <dbReference type="ChEBI" id="CHEBI:195187"/>
    </reaction>
</comment>
<keyword evidence="7 11" id="KW-0692">RNA repair</keyword>
<feature type="domain" description="Poly A polymerase head" evidence="12">
    <location>
        <begin position="28"/>
        <end position="148"/>
    </location>
</feature>
<keyword evidence="15" id="KW-0378">Hydrolase</keyword>
<dbReference type="GO" id="GO:0016787">
    <property type="term" value="F:hydrolase activity"/>
    <property type="evidence" value="ECO:0007669"/>
    <property type="project" value="UniProtKB-KW"/>
</dbReference>
<reference evidence="15 16" key="1">
    <citation type="submission" date="2017-05" db="EMBL/GenBank/DDBJ databases">
        <title>Genome sequence of Pediococcus pentosaceus strain SRCM100892.</title>
        <authorList>
            <person name="Cho S.H."/>
        </authorList>
    </citation>
    <scope>NUCLEOTIDE SEQUENCE [LARGE SCALE GENOMIC DNA]</scope>
    <source>
        <strain evidence="15 16">SRCM100892</strain>
    </source>
</reference>
<evidence type="ECO:0000313" key="15">
    <source>
        <dbReference type="EMBL" id="ARW19625.1"/>
    </source>
</evidence>
<dbReference type="RefSeq" id="WP_061812097.1">
    <property type="nucleotide sequence ID" value="NZ_CP085178.1"/>
</dbReference>
<dbReference type="GO" id="GO:0042245">
    <property type="term" value="P:RNA repair"/>
    <property type="evidence" value="ECO:0007669"/>
    <property type="project" value="UniProtKB-KW"/>
</dbReference>
<keyword evidence="5 11" id="KW-0479">Metal-binding</keyword>
<dbReference type="Pfam" id="PF01743">
    <property type="entry name" value="PolyA_pol"/>
    <property type="match status" value="1"/>
</dbReference>
<evidence type="ECO:0000313" key="16">
    <source>
        <dbReference type="Proteomes" id="UP000196118"/>
    </source>
</evidence>
<evidence type="ECO:0000256" key="11">
    <source>
        <dbReference type="HAMAP-Rule" id="MF_01263"/>
    </source>
</evidence>
<dbReference type="PANTHER" id="PTHR46173">
    <property type="entry name" value="CCA TRNA NUCLEOTIDYLTRANSFERASE 1, MITOCHONDRIAL"/>
    <property type="match status" value="1"/>
</dbReference>
<dbReference type="Gene3D" id="1.20.58.560">
    <property type="match status" value="1"/>
</dbReference>
<evidence type="ECO:0000256" key="3">
    <source>
        <dbReference type="ARBA" id="ARBA00022694"/>
    </source>
</evidence>
<evidence type="ECO:0000259" key="13">
    <source>
        <dbReference type="Pfam" id="PF12627"/>
    </source>
</evidence>
<feature type="binding site" evidence="11">
    <location>
        <position position="160"/>
    </location>
    <ligand>
        <name>CTP</name>
        <dbReference type="ChEBI" id="CHEBI:37563"/>
    </ligand>
</feature>
<feature type="binding site" evidence="11">
    <location>
        <position position="36"/>
    </location>
    <ligand>
        <name>CTP</name>
        <dbReference type="ChEBI" id="CHEBI:37563"/>
    </ligand>
</feature>
<gene>
    <name evidence="11" type="primary">cca</name>
    <name evidence="15" type="ORF">S100892_01052</name>
</gene>
<dbReference type="InterPro" id="IPR023068">
    <property type="entry name" value="CCA-adding_enz_firmicutes"/>
</dbReference>
<feature type="binding site" evidence="11">
    <location>
        <position position="33"/>
    </location>
    <ligand>
        <name>CTP</name>
        <dbReference type="ChEBI" id="CHEBI:37563"/>
    </ligand>
</feature>
<dbReference type="GO" id="GO:0000287">
    <property type="term" value="F:magnesium ion binding"/>
    <property type="evidence" value="ECO:0007669"/>
    <property type="project" value="UniProtKB-UniRule"/>
</dbReference>
<feature type="binding site" evidence="11">
    <location>
        <position position="117"/>
    </location>
    <ligand>
        <name>ATP</name>
        <dbReference type="ChEBI" id="CHEBI:30616"/>
    </ligand>
</feature>
<keyword evidence="6 11" id="KW-0547">Nucleotide-binding</keyword>
<protein>
    <recommendedName>
        <fullName evidence="11">CCA-adding enzyme</fullName>
        <ecNumber evidence="11">2.7.7.72</ecNumber>
    </recommendedName>
    <alternativeName>
        <fullName evidence="11">CCA tRNA nucleotidyltransferase</fullName>
    </alternativeName>
    <alternativeName>
        <fullName evidence="11">tRNA CCA-pyrophosphorylase</fullName>
    </alternativeName>
    <alternativeName>
        <fullName evidence="11">tRNA adenylyl-/cytidylyl- transferase</fullName>
    </alternativeName>
    <alternativeName>
        <fullName evidence="11">tRNA nucleotidyltransferase</fullName>
    </alternativeName>
    <alternativeName>
        <fullName evidence="11">tRNA-NT</fullName>
    </alternativeName>
</protein>
<comment type="function">
    <text evidence="11">Catalyzes the addition and repair of the essential 3'-terminal CCA sequence in tRNAs without using a nucleic acid template. Adds these three nucleotides in the order of C, C, and A to the tRNA nucleotide-73, using CTP and ATP as substrates and producing inorganic pyrophosphate. tRNA 3'-terminal CCA addition is required both for tRNA processing and repair. Also involved in tRNA surveillance by mediating tandem CCA addition to generate a CCACCA at the 3' terminus of unstable tRNAs. While stable tRNAs receive only 3'-terminal CCA, unstable tRNAs are marked with CCACCA and rapidly degraded.</text>
</comment>
<feature type="binding site" evidence="11">
    <location>
        <position position="46"/>
    </location>
    <ligand>
        <name>Mg(2+)</name>
        <dbReference type="ChEBI" id="CHEBI:18420"/>
    </ligand>
</feature>